<organism evidence="1 2">
    <name type="scientific">Gymnopus androsaceus JB14</name>
    <dbReference type="NCBI Taxonomy" id="1447944"/>
    <lineage>
        <taxon>Eukaryota</taxon>
        <taxon>Fungi</taxon>
        <taxon>Dikarya</taxon>
        <taxon>Basidiomycota</taxon>
        <taxon>Agaricomycotina</taxon>
        <taxon>Agaricomycetes</taxon>
        <taxon>Agaricomycetidae</taxon>
        <taxon>Agaricales</taxon>
        <taxon>Marasmiineae</taxon>
        <taxon>Omphalotaceae</taxon>
        <taxon>Gymnopus</taxon>
    </lineage>
</organism>
<protein>
    <submittedName>
        <fullName evidence="1">Uncharacterized protein</fullName>
    </submittedName>
</protein>
<reference evidence="1" key="1">
    <citation type="journal article" date="2019" name="Environ. Microbiol.">
        <title>Fungal ecological strategies reflected in gene transcription - a case study of two litter decomposers.</title>
        <authorList>
            <person name="Barbi F."/>
            <person name="Kohler A."/>
            <person name="Barry K."/>
            <person name="Baskaran P."/>
            <person name="Daum C."/>
            <person name="Fauchery L."/>
            <person name="Ihrmark K."/>
            <person name="Kuo A."/>
            <person name="LaButti K."/>
            <person name="Lipzen A."/>
            <person name="Morin E."/>
            <person name="Grigoriev I.V."/>
            <person name="Henrissat B."/>
            <person name="Lindahl B."/>
            <person name="Martin F."/>
        </authorList>
    </citation>
    <scope>NUCLEOTIDE SEQUENCE</scope>
    <source>
        <strain evidence="1">JB14</strain>
    </source>
</reference>
<evidence type="ECO:0000313" key="1">
    <source>
        <dbReference type="EMBL" id="KAE9388663.1"/>
    </source>
</evidence>
<gene>
    <name evidence="1" type="ORF">BT96DRAFT_428042</name>
</gene>
<keyword evidence="2" id="KW-1185">Reference proteome</keyword>
<accession>A0A6A4GTD7</accession>
<dbReference type="AlphaFoldDB" id="A0A6A4GTD7"/>
<sequence length="79" mass="8634">MKLWGISGRVQVTEADLLLLIYELMIALPSFLSSFPHSFPSLCSHVSALANAHPINVPPAVLTHPRDTVKGCKKHDSDN</sequence>
<evidence type="ECO:0000313" key="2">
    <source>
        <dbReference type="Proteomes" id="UP000799118"/>
    </source>
</evidence>
<proteinExistence type="predicted"/>
<dbReference type="Proteomes" id="UP000799118">
    <property type="component" value="Unassembled WGS sequence"/>
</dbReference>
<dbReference type="EMBL" id="ML769732">
    <property type="protein sequence ID" value="KAE9388663.1"/>
    <property type="molecule type" value="Genomic_DNA"/>
</dbReference>
<name>A0A6A4GTD7_9AGAR</name>